<feature type="binding site" evidence="10">
    <location>
        <position position="72"/>
    </location>
    <ligand>
        <name>shikimate</name>
        <dbReference type="ChEBI" id="CHEBI:36208"/>
    </ligand>
</feature>
<evidence type="ECO:0000256" key="2">
    <source>
        <dbReference type="ARBA" id="ARBA00022605"/>
    </source>
</evidence>
<dbReference type="Pfam" id="PF18317">
    <property type="entry name" value="SDH_C"/>
    <property type="match status" value="1"/>
</dbReference>
<dbReference type="PANTHER" id="PTHR21089:SF1">
    <property type="entry name" value="BIFUNCTIONAL 3-DEHYDROQUINATE DEHYDRATASE_SHIKIMATE DEHYDROGENASE, CHLOROPLASTIC"/>
    <property type="match status" value="1"/>
</dbReference>
<dbReference type="Gene3D" id="3.40.50.720">
    <property type="entry name" value="NAD(P)-binding Rossmann-like Domain"/>
    <property type="match status" value="1"/>
</dbReference>
<dbReference type="GO" id="GO:0009073">
    <property type="term" value="P:aromatic amino acid family biosynthetic process"/>
    <property type="evidence" value="ECO:0007669"/>
    <property type="project" value="UniProtKB-KW"/>
</dbReference>
<sequence length="298" mass="31264">MGRKMREIDAKTEVYGLIGDPVAHSRSPAMMNKAFREAGVNAVYAAFRVAKGMVRDALAGFRALGFRGANVTIPHKVDVLAFLDDVDDRARRIGAVNTIVNDGGRLVGYNTDGIGYVRSLKEETGVDLRGKRVLLIGAGGAARGVAFALADEGVGTIWIANRTAERAVSLAGDLARSADCKVEALDLSQAVRLCAEADVVVNCTSAGMAPSVDETPIATDALRPGMIVSDLVYNPPETKWLRAARAAGAVVHGGVGMFVYQGAYAFEYWTGLPAPVAAMRAAVEASLGLRADAEGDAP</sequence>
<feature type="binding site" evidence="10">
    <location>
        <position position="231"/>
    </location>
    <ligand>
        <name>NADP(+)</name>
        <dbReference type="ChEBI" id="CHEBI:58349"/>
    </ligand>
</feature>
<feature type="domain" description="Quinate/shikimate 5-dehydrogenase/glutamyl-tRNA reductase" evidence="11">
    <location>
        <begin position="126"/>
        <end position="206"/>
    </location>
</feature>
<dbReference type="GO" id="GO:0050661">
    <property type="term" value="F:NADP binding"/>
    <property type="evidence" value="ECO:0007669"/>
    <property type="project" value="InterPro"/>
</dbReference>
<evidence type="ECO:0000256" key="1">
    <source>
        <dbReference type="ARBA" id="ARBA00004871"/>
    </source>
</evidence>
<dbReference type="EC" id="1.1.1.25" evidence="10"/>
<gene>
    <name evidence="10" type="primary">aroE</name>
    <name evidence="14" type="ORF">BLM47_04630</name>
</gene>
<dbReference type="PANTHER" id="PTHR21089">
    <property type="entry name" value="SHIKIMATE DEHYDROGENASE"/>
    <property type="match status" value="1"/>
</dbReference>
<evidence type="ECO:0000256" key="4">
    <source>
        <dbReference type="ARBA" id="ARBA00023002"/>
    </source>
</evidence>
<feature type="binding site" evidence="10">
    <location>
        <position position="254"/>
    </location>
    <ligand>
        <name>NADP(+)</name>
        <dbReference type="ChEBI" id="CHEBI:58349"/>
    </ligand>
</feature>
<evidence type="ECO:0000259" key="13">
    <source>
        <dbReference type="Pfam" id="PF18317"/>
    </source>
</evidence>
<comment type="catalytic activity">
    <reaction evidence="6 10">
        <text>shikimate + NADP(+) = 3-dehydroshikimate + NADPH + H(+)</text>
        <dbReference type="Rhea" id="RHEA:17737"/>
        <dbReference type="ChEBI" id="CHEBI:15378"/>
        <dbReference type="ChEBI" id="CHEBI:16630"/>
        <dbReference type="ChEBI" id="CHEBI:36208"/>
        <dbReference type="ChEBI" id="CHEBI:57783"/>
        <dbReference type="ChEBI" id="CHEBI:58349"/>
        <dbReference type="EC" id="1.1.1.25"/>
    </reaction>
</comment>
<dbReference type="InterPro" id="IPR036291">
    <property type="entry name" value="NAD(P)-bd_dom_sf"/>
</dbReference>
<dbReference type="InterPro" id="IPR006151">
    <property type="entry name" value="Shikm_DH/Glu-tRNA_Rdtase"/>
</dbReference>
<dbReference type="UniPathway" id="UPA00053">
    <property type="reaction ID" value="UER00087"/>
</dbReference>
<dbReference type="CDD" id="cd01065">
    <property type="entry name" value="NAD_bind_Shikimate_DH"/>
    <property type="match status" value="1"/>
</dbReference>
<feature type="binding site" evidence="10">
    <location>
        <begin position="137"/>
        <end position="141"/>
    </location>
    <ligand>
        <name>NADP(+)</name>
        <dbReference type="ChEBI" id="CHEBI:58349"/>
    </ligand>
</feature>
<organism evidence="14 15">
    <name type="scientific">Candidatus Reconcilbacillus cellulovorans</name>
    <dbReference type="NCBI Taxonomy" id="1906605"/>
    <lineage>
        <taxon>Bacteria</taxon>
        <taxon>Bacillati</taxon>
        <taxon>Bacillota</taxon>
        <taxon>Bacilli</taxon>
        <taxon>Bacillales</taxon>
        <taxon>Paenibacillaceae</taxon>
        <taxon>Candidatus Reconcilbacillus</taxon>
    </lineage>
</organism>
<dbReference type="AlphaFoldDB" id="A0A2A6E2F1"/>
<comment type="pathway">
    <text evidence="9">Aromatic compound metabolism; 3,4-dihydroxybenzoate biosynthesis; 3-dehydroquinate from D-quinate (NAD(+) route).</text>
</comment>
<evidence type="ECO:0000256" key="8">
    <source>
        <dbReference type="ARBA" id="ARBA00052329"/>
    </source>
</evidence>
<dbReference type="GO" id="GO:0052734">
    <property type="term" value="F:shikimate 3-dehydrogenase (NAD+) activity"/>
    <property type="evidence" value="ECO:0007669"/>
    <property type="project" value="RHEA"/>
</dbReference>
<evidence type="ECO:0000259" key="11">
    <source>
        <dbReference type="Pfam" id="PF01488"/>
    </source>
</evidence>
<feature type="binding site" evidence="10">
    <location>
        <begin position="161"/>
        <end position="166"/>
    </location>
    <ligand>
        <name>NADP(+)</name>
        <dbReference type="ChEBI" id="CHEBI:58349"/>
    </ligand>
</feature>
<dbReference type="InterPro" id="IPR046346">
    <property type="entry name" value="Aminoacid_DH-like_N_sf"/>
</dbReference>
<feature type="active site" description="Proton acceptor" evidence="10">
    <location>
        <position position="76"/>
    </location>
</feature>
<keyword evidence="3 10" id="KW-0521">NADP</keyword>
<dbReference type="GO" id="GO:0004764">
    <property type="term" value="F:shikimate 3-dehydrogenase (NADP+) activity"/>
    <property type="evidence" value="ECO:0007669"/>
    <property type="project" value="UniProtKB-UniRule"/>
</dbReference>
<dbReference type="InterPro" id="IPR041121">
    <property type="entry name" value="SDH_C"/>
</dbReference>
<evidence type="ECO:0000256" key="5">
    <source>
        <dbReference type="ARBA" id="ARBA00023141"/>
    </source>
</evidence>
<comment type="pathway">
    <text evidence="1 10">Metabolic intermediate biosynthesis; chorismate biosynthesis; chorismate from D-erythrose 4-phosphate and phosphoenolpyruvate: step 4/7.</text>
</comment>
<dbReference type="GO" id="GO:0008652">
    <property type="term" value="P:amino acid biosynthetic process"/>
    <property type="evidence" value="ECO:0007669"/>
    <property type="project" value="UniProtKB-KW"/>
</dbReference>
<comment type="similarity">
    <text evidence="10">Belongs to the shikimate dehydrogenase family.</text>
</comment>
<evidence type="ECO:0000256" key="10">
    <source>
        <dbReference type="HAMAP-Rule" id="MF_00222"/>
    </source>
</evidence>
<evidence type="ECO:0000256" key="9">
    <source>
        <dbReference type="ARBA" id="ARBA00060613"/>
    </source>
</evidence>
<dbReference type="EMBL" id="MOXJ01000007">
    <property type="protein sequence ID" value="PDO10986.1"/>
    <property type="molecule type" value="Genomic_DNA"/>
</dbReference>
<feature type="domain" description="Shikimate dehydrogenase substrate binding N-terminal" evidence="12">
    <location>
        <begin position="17"/>
        <end position="99"/>
    </location>
</feature>
<evidence type="ECO:0000313" key="15">
    <source>
        <dbReference type="Proteomes" id="UP000243688"/>
    </source>
</evidence>
<dbReference type="SUPFAM" id="SSF51735">
    <property type="entry name" value="NAD(P)-binding Rossmann-fold domains"/>
    <property type="match status" value="1"/>
</dbReference>
<evidence type="ECO:0000256" key="6">
    <source>
        <dbReference type="ARBA" id="ARBA00049442"/>
    </source>
</evidence>
<evidence type="ECO:0000256" key="7">
    <source>
        <dbReference type="ARBA" id="ARBA00051639"/>
    </source>
</evidence>
<dbReference type="InterPro" id="IPR011342">
    <property type="entry name" value="Shikimate_DH"/>
</dbReference>
<dbReference type="GO" id="GO:0030266">
    <property type="term" value="F:quinate 3-dehydrogenase (NAD+) activity"/>
    <property type="evidence" value="ECO:0007669"/>
    <property type="project" value="UniProtKB-EC"/>
</dbReference>
<feature type="binding site" evidence="10">
    <location>
        <begin position="25"/>
        <end position="27"/>
    </location>
    <ligand>
        <name>shikimate</name>
        <dbReference type="ChEBI" id="CHEBI:36208"/>
    </ligand>
</feature>
<dbReference type="Proteomes" id="UP000243688">
    <property type="component" value="Unassembled WGS sequence"/>
</dbReference>
<evidence type="ECO:0000259" key="12">
    <source>
        <dbReference type="Pfam" id="PF08501"/>
    </source>
</evidence>
<dbReference type="InterPro" id="IPR022893">
    <property type="entry name" value="Shikimate_DH_fam"/>
</dbReference>
<comment type="catalytic activity">
    <reaction evidence="7">
        <text>L-quinate + NAD(+) = 3-dehydroquinate + NADH + H(+)</text>
        <dbReference type="Rhea" id="RHEA:22364"/>
        <dbReference type="ChEBI" id="CHEBI:15378"/>
        <dbReference type="ChEBI" id="CHEBI:29751"/>
        <dbReference type="ChEBI" id="CHEBI:32364"/>
        <dbReference type="ChEBI" id="CHEBI:57540"/>
        <dbReference type="ChEBI" id="CHEBI:57945"/>
        <dbReference type="EC" id="1.1.1.24"/>
    </reaction>
</comment>
<feature type="binding site" evidence="10">
    <location>
        <position position="261"/>
    </location>
    <ligand>
        <name>shikimate</name>
        <dbReference type="ChEBI" id="CHEBI:36208"/>
    </ligand>
</feature>
<dbReference type="Pfam" id="PF01488">
    <property type="entry name" value="Shikimate_DH"/>
    <property type="match status" value="1"/>
</dbReference>
<comment type="catalytic activity">
    <reaction evidence="8">
        <text>shikimate + NAD(+) = 3-dehydroshikimate + NADH + H(+)</text>
        <dbReference type="Rhea" id="RHEA:17741"/>
        <dbReference type="ChEBI" id="CHEBI:15378"/>
        <dbReference type="ChEBI" id="CHEBI:16630"/>
        <dbReference type="ChEBI" id="CHEBI:36208"/>
        <dbReference type="ChEBI" id="CHEBI:57540"/>
        <dbReference type="ChEBI" id="CHEBI:57945"/>
    </reaction>
</comment>
<dbReference type="NCBIfam" id="TIGR00507">
    <property type="entry name" value="aroE"/>
    <property type="match status" value="1"/>
</dbReference>
<evidence type="ECO:0000313" key="14">
    <source>
        <dbReference type="EMBL" id="PDO10986.1"/>
    </source>
</evidence>
<comment type="caution">
    <text evidence="14">The sequence shown here is derived from an EMBL/GenBank/DDBJ whole genome shotgun (WGS) entry which is preliminary data.</text>
</comment>
<reference evidence="14 15" key="1">
    <citation type="submission" date="2016-12" db="EMBL/GenBank/DDBJ databases">
        <title>Candidatus Reconcilibacillus cellulovorans genome.</title>
        <authorList>
            <person name="Kolinko S."/>
            <person name="Wu Y.-W."/>
            <person name="Tachea F."/>
            <person name="Denzel E."/>
            <person name="Hiras J."/>
            <person name="Baecker N."/>
            <person name="Chan L.J."/>
            <person name="Eichorst S.A."/>
            <person name="Frey D."/>
            <person name="Adams P.D."/>
            <person name="Pray T."/>
            <person name="Tanjore D."/>
            <person name="Petzold C.J."/>
            <person name="Gladden J.M."/>
            <person name="Simmons B.A."/>
            <person name="Singer S.W."/>
        </authorList>
    </citation>
    <scope>NUCLEOTIDE SEQUENCE [LARGE SCALE GENOMIC DNA]</scope>
    <source>
        <strain evidence="14">JTherm</strain>
    </source>
</reference>
<dbReference type="NCBIfam" id="NF001319">
    <property type="entry name" value="PRK00258.3-3"/>
    <property type="match status" value="1"/>
</dbReference>
<dbReference type="GO" id="GO:0019632">
    <property type="term" value="P:shikimate metabolic process"/>
    <property type="evidence" value="ECO:0007669"/>
    <property type="project" value="InterPro"/>
</dbReference>
<dbReference type="FunFam" id="3.40.50.720:FF:000086">
    <property type="entry name" value="Quinate/shikimate dehydrogenase"/>
    <property type="match status" value="1"/>
</dbReference>
<dbReference type="GO" id="GO:0009423">
    <property type="term" value="P:chorismate biosynthetic process"/>
    <property type="evidence" value="ECO:0007669"/>
    <property type="project" value="UniProtKB-UniRule"/>
</dbReference>
<keyword evidence="2 10" id="KW-0028">Amino-acid biosynthesis</keyword>
<comment type="subunit">
    <text evidence="10">Homodimer.</text>
</comment>
<dbReference type="HAMAP" id="MF_00222">
    <property type="entry name" value="Shikimate_DH_AroE"/>
    <property type="match status" value="1"/>
</dbReference>
<evidence type="ECO:0000256" key="3">
    <source>
        <dbReference type="ARBA" id="ARBA00022857"/>
    </source>
</evidence>
<feature type="binding site" evidence="10">
    <location>
        <position position="233"/>
    </location>
    <ligand>
        <name>shikimate</name>
        <dbReference type="ChEBI" id="CHEBI:36208"/>
    </ligand>
</feature>
<dbReference type="SUPFAM" id="SSF53223">
    <property type="entry name" value="Aminoacid dehydrogenase-like, N-terminal domain"/>
    <property type="match status" value="1"/>
</dbReference>
<feature type="binding site" evidence="10">
    <location>
        <position position="88"/>
    </location>
    <ligand>
        <name>NADP(+)</name>
        <dbReference type="ChEBI" id="CHEBI:58349"/>
    </ligand>
</feature>
<dbReference type="Pfam" id="PF08501">
    <property type="entry name" value="Shikimate_dh_N"/>
    <property type="match status" value="1"/>
</dbReference>
<dbReference type="InterPro" id="IPR013708">
    <property type="entry name" value="Shikimate_DH-bd_N"/>
</dbReference>
<comment type="function">
    <text evidence="10">Involved in the biosynthesis of the chorismate, which leads to the biosynthesis of aromatic amino acids. Catalyzes the reversible NADPH linked reduction of 3-dehydroshikimate (DHSA) to yield shikimate (SA).</text>
</comment>
<keyword evidence="5 10" id="KW-0057">Aromatic amino acid biosynthesis</keyword>
<keyword evidence="4 10" id="KW-0560">Oxidoreductase</keyword>
<dbReference type="Gene3D" id="3.40.50.10860">
    <property type="entry name" value="Leucine Dehydrogenase, chain A, domain 1"/>
    <property type="match status" value="1"/>
</dbReference>
<feature type="domain" description="SDH C-terminal" evidence="13">
    <location>
        <begin position="254"/>
        <end position="284"/>
    </location>
</feature>
<feature type="binding site" evidence="10">
    <location>
        <position position="112"/>
    </location>
    <ligand>
        <name>shikimate</name>
        <dbReference type="ChEBI" id="CHEBI:36208"/>
    </ligand>
</feature>
<name>A0A2A6E2F1_9BACL</name>
<feature type="binding site" evidence="10">
    <location>
        <position position="97"/>
    </location>
    <ligand>
        <name>shikimate</name>
        <dbReference type="ChEBI" id="CHEBI:36208"/>
    </ligand>
</feature>
<protein>
    <recommendedName>
        <fullName evidence="10">Shikimate dehydrogenase (NADP(+))</fullName>
        <shortName evidence="10">SDH</shortName>
        <ecNumber evidence="10">1.1.1.25</ecNumber>
    </recommendedName>
</protein>
<accession>A0A2A6E2F1</accession>
<proteinExistence type="inferred from homology"/>